<name>A0ABT6FA28_9BACT</name>
<keyword evidence="3" id="KW-0378">Hydrolase</keyword>
<comment type="caution">
    <text evidence="3">The sequence shown here is derived from an EMBL/GenBank/DDBJ whole genome shotgun (WGS) entry which is preliminary data.</text>
</comment>
<evidence type="ECO:0000313" key="4">
    <source>
        <dbReference type="Proteomes" id="UP001216907"/>
    </source>
</evidence>
<feature type="signal peptide" evidence="1">
    <location>
        <begin position="1"/>
        <end position="21"/>
    </location>
</feature>
<feature type="chain" id="PRO_5046941449" evidence="1">
    <location>
        <begin position="22"/>
        <end position="727"/>
    </location>
</feature>
<dbReference type="InterPro" id="IPR012341">
    <property type="entry name" value="6hp_glycosidase-like_sf"/>
</dbReference>
<dbReference type="Gene3D" id="2.60.420.10">
    <property type="entry name" value="Maltose phosphorylase, domain 3"/>
    <property type="match status" value="1"/>
</dbReference>
<dbReference type="Gene3D" id="1.50.10.10">
    <property type="match status" value="1"/>
</dbReference>
<evidence type="ECO:0000313" key="3">
    <source>
        <dbReference type="EMBL" id="MDG3004440.1"/>
    </source>
</evidence>
<keyword evidence="4" id="KW-1185">Reference proteome</keyword>
<dbReference type="Proteomes" id="UP001216907">
    <property type="component" value="Unassembled WGS sequence"/>
</dbReference>
<sequence>MSRRTLLALALALLAGPAASAAGGEPPAPADDFPRFVVPGEDAAMARMQELFRLHHGRAATDCTLWDAWLPHATLWPAVGSPPSSRAARDYYRNAFLTRRIDDEGYVAMQQHRGLAHSDGWPFPTIQQAGGVGWYFSTAGETYLMEYFPTKALANADGWEIRGAVVEGIDPERGLKLRITEDAASIATPAFACKTLVAPYVRLEWGAEGLKADARPSLSWLVQGEADWKADRRIAMAAPPATGAQAFANVPLYRQPGYLDAAALTRVRFQLDAAKGATVTLKSIISAIDTRHPITNINFVRGTSEYFDWTTDLPFLRAIVGRMRGSLRYALREFGVEEHHLVRVPWAGHDGRTGLAFGPGGEKTLLHGTGVGNNYWDLLPFGGDDGLATIYLYDALRLFADVEAAIAAHPEWAIPADGGPFPPEALRTLAAAVKAKFGATFWEAATGRFAGWRDRDGKAYDYGFVFVNTEAVAYGLATDEQARAVFDWLDGRRVVAGDTSQGEDIYHWRFGPRSTTRRNVETYTWVWSNPEGIPWGGQVQDGGAVLGFSYFDVMGRLRTLGPDDAWKRLRTILDWFGEVQSEGGYRAYYAKPGRGTLQGGGPAGGLGLDQEFMESVLVPQVMLYGFLGVEPRPGGLKIDPRLPSTWPSLTITRVQAQGHVLDLAAEPDVVRLTARVVDGSEFSVWLPEGRWEVTSEGAAPRAFTSKGEPQKLKFGEGATYQFRRLKD</sequence>
<dbReference type="GO" id="GO:0016787">
    <property type="term" value="F:hydrolase activity"/>
    <property type="evidence" value="ECO:0007669"/>
    <property type="project" value="UniProtKB-KW"/>
</dbReference>
<feature type="domain" description="Glycoside hydrolase family 65 C-terminal" evidence="2">
    <location>
        <begin position="630"/>
        <end position="686"/>
    </location>
</feature>
<dbReference type="InterPro" id="IPR005194">
    <property type="entry name" value="Glyco_hydro_65_C"/>
</dbReference>
<gene>
    <name evidence="3" type="ORF">PZE19_11700</name>
</gene>
<evidence type="ECO:0000256" key="1">
    <source>
        <dbReference type="SAM" id="SignalP"/>
    </source>
</evidence>
<dbReference type="InterPro" id="IPR006311">
    <property type="entry name" value="TAT_signal"/>
</dbReference>
<dbReference type="RefSeq" id="WP_277860798.1">
    <property type="nucleotide sequence ID" value="NZ_JARRAG010000002.1"/>
</dbReference>
<reference evidence="3 4" key="1">
    <citation type="submission" date="2023-03" db="EMBL/GenBank/DDBJ databases">
        <title>Paludisphaera mucosa sp. nov. a novel planctomycete from northern fen.</title>
        <authorList>
            <person name="Ivanova A."/>
        </authorList>
    </citation>
    <scope>NUCLEOTIDE SEQUENCE [LARGE SCALE GENOMIC DNA]</scope>
    <source>
        <strain evidence="3 4">Pla2</strain>
    </source>
</reference>
<keyword evidence="1" id="KW-0732">Signal</keyword>
<dbReference type="InterPro" id="IPR008928">
    <property type="entry name" value="6-hairpin_glycosidase_sf"/>
</dbReference>
<protein>
    <submittedName>
        <fullName evidence="3">Glycosyl hydrolase family 65 protein</fullName>
    </submittedName>
</protein>
<organism evidence="3 4">
    <name type="scientific">Paludisphaera mucosa</name>
    <dbReference type="NCBI Taxonomy" id="3030827"/>
    <lineage>
        <taxon>Bacteria</taxon>
        <taxon>Pseudomonadati</taxon>
        <taxon>Planctomycetota</taxon>
        <taxon>Planctomycetia</taxon>
        <taxon>Isosphaerales</taxon>
        <taxon>Isosphaeraceae</taxon>
        <taxon>Paludisphaera</taxon>
    </lineage>
</organism>
<proteinExistence type="predicted"/>
<evidence type="ECO:0000259" key="2">
    <source>
        <dbReference type="Pfam" id="PF03633"/>
    </source>
</evidence>
<dbReference type="SUPFAM" id="SSF48208">
    <property type="entry name" value="Six-hairpin glycosidases"/>
    <property type="match status" value="1"/>
</dbReference>
<dbReference type="PROSITE" id="PS51318">
    <property type="entry name" value="TAT"/>
    <property type="match status" value="1"/>
</dbReference>
<dbReference type="EMBL" id="JARRAG010000002">
    <property type="protein sequence ID" value="MDG3004440.1"/>
    <property type="molecule type" value="Genomic_DNA"/>
</dbReference>
<dbReference type="Pfam" id="PF03633">
    <property type="entry name" value="Glyco_hydro_65C"/>
    <property type="match status" value="1"/>
</dbReference>
<accession>A0ABT6FA28</accession>